<dbReference type="Proteomes" id="UP001054945">
    <property type="component" value="Unassembled WGS sequence"/>
</dbReference>
<evidence type="ECO:0000313" key="3">
    <source>
        <dbReference type="Proteomes" id="UP001054945"/>
    </source>
</evidence>
<name>A0AAV4T0P1_CAEEX</name>
<evidence type="ECO:0000256" key="1">
    <source>
        <dbReference type="SAM" id="MobiDB-lite"/>
    </source>
</evidence>
<feature type="compositionally biased region" description="Polar residues" evidence="1">
    <location>
        <begin position="25"/>
        <end position="34"/>
    </location>
</feature>
<feature type="region of interest" description="Disordered" evidence="1">
    <location>
        <begin position="24"/>
        <end position="48"/>
    </location>
</feature>
<sequence>MGRRLDVKKWLAIIKIVVISGQAVPKSNHSSSVTDHPEQSPPLYNGRADYEGRRLIGHAYERAKSRKKKVDCLVREVSQTVKPYPQKSLGMIV</sequence>
<proteinExistence type="predicted"/>
<keyword evidence="3" id="KW-1185">Reference proteome</keyword>
<accession>A0AAV4T0P1</accession>
<reference evidence="2 3" key="1">
    <citation type="submission" date="2021-06" db="EMBL/GenBank/DDBJ databases">
        <title>Caerostris extrusa draft genome.</title>
        <authorList>
            <person name="Kono N."/>
            <person name="Arakawa K."/>
        </authorList>
    </citation>
    <scope>NUCLEOTIDE SEQUENCE [LARGE SCALE GENOMIC DNA]</scope>
</reference>
<gene>
    <name evidence="2" type="ORF">CEXT_584211</name>
</gene>
<protein>
    <submittedName>
        <fullName evidence="2">Uncharacterized protein</fullName>
    </submittedName>
</protein>
<dbReference type="EMBL" id="BPLR01010487">
    <property type="protein sequence ID" value="GIY39604.1"/>
    <property type="molecule type" value="Genomic_DNA"/>
</dbReference>
<organism evidence="2 3">
    <name type="scientific">Caerostris extrusa</name>
    <name type="common">Bark spider</name>
    <name type="synonym">Caerostris bankana</name>
    <dbReference type="NCBI Taxonomy" id="172846"/>
    <lineage>
        <taxon>Eukaryota</taxon>
        <taxon>Metazoa</taxon>
        <taxon>Ecdysozoa</taxon>
        <taxon>Arthropoda</taxon>
        <taxon>Chelicerata</taxon>
        <taxon>Arachnida</taxon>
        <taxon>Araneae</taxon>
        <taxon>Araneomorphae</taxon>
        <taxon>Entelegynae</taxon>
        <taxon>Araneoidea</taxon>
        <taxon>Araneidae</taxon>
        <taxon>Caerostris</taxon>
    </lineage>
</organism>
<dbReference type="AlphaFoldDB" id="A0AAV4T0P1"/>
<comment type="caution">
    <text evidence="2">The sequence shown here is derived from an EMBL/GenBank/DDBJ whole genome shotgun (WGS) entry which is preliminary data.</text>
</comment>
<evidence type="ECO:0000313" key="2">
    <source>
        <dbReference type="EMBL" id="GIY39604.1"/>
    </source>
</evidence>